<comment type="caution">
    <text evidence="1">The sequence shown here is derived from an EMBL/GenBank/DDBJ whole genome shotgun (WGS) entry which is preliminary data.</text>
</comment>
<evidence type="ECO:0000313" key="1">
    <source>
        <dbReference type="EMBL" id="KAK0649810.1"/>
    </source>
</evidence>
<dbReference type="PANTHER" id="PTHR43162:SF1">
    <property type="entry name" value="PRESTALK A DIFFERENTIATION PROTEIN A"/>
    <property type="match status" value="1"/>
</dbReference>
<sequence>MASQPPKVLIFGATGKVASSAALAAHTHGASVTLALRNPLKPTPFAPLNTSPSVFPRVQADLSIPSSLSAAVTTSGATRAFVYVVYTTDDNMLSSFTALRDAGVTFVVLLSSYAVPRGDLTSLDEEGDYIAWKHAQIELALGNVFGVEGCGYVAIRGGYFATNATLWREELKRGGEVKLWAGGAEFDWVPPEDVGEVAGVIVAGEEEVLRKGEVVVDVVGGELLSQREVLEVVGRELFGRDVQVGEMKREEAVRFFREGLSIPEKSARTLVEQQTEREKGGDRLYGEVYFGESVGMAERFLGRPVMRFGEWVKKNKDMFL</sequence>
<dbReference type="EMBL" id="JAULSV010000003">
    <property type="protein sequence ID" value="KAK0649810.1"/>
    <property type="molecule type" value="Genomic_DNA"/>
</dbReference>
<evidence type="ECO:0000313" key="2">
    <source>
        <dbReference type="Proteomes" id="UP001174936"/>
    </source>
</evidence>
<keyword evidence="2" id="KW-1185">Reference proteome</keyword>
<name>A0AA39YDC4_9PEZI</name>
<dbReference type="Proteomes" id="UP001174936">
    <property type="component" value="Unassembled WGS sequence"/>
</dbReference>
<dbReference type="InterPro" id="IPR051604">
    <property type="entry name" value="Ergot_Alk_Oxidoreductase"/>
</dbReference>
<protein>
    <recommendedName>
        <fullName evidence="3">NAD(P)-binding domain-containing protein</fullName>
    </recommendedName>
</protein>
<gene>
    <name evidence="1" type="ORF">B0T16DRAFT_492360</name>
</gene>
<dbReference type="AlphaFoldDB" id="A0AA39YDC4"/>
<dbReference type="Gene3D" id="3.40.50.720">
    <property type="entry name" value="NAD(P)-binding Rossmann-like Domain"/>
    <property type="match status" value="1"/>
</dbReference>
<reference evidence="1" key="1">
    <citation type="submission" date="2023-06" db="EMBL/GenBank/DDBJ databases">
        <title>Genome-scale phylogeny and comparative genomics of the fungal order Sordariales.</title>
        <authorList>
            <consortium name="Lawrence Berkeley National Laboratory"/>
            <person name="Hensen N."/>
            <person name="Bonometti L."/>
            <person name="Westerberg I."/>
            <person name="Brannstrom I.O."/>
            <person name="Guillou S."/>
            <person name="Cros-Aarteil S."/>
            <person name="Calhoun S."/>
            <person name="Haridas S."/>
            <person name="Kuo A."/>
            <person name="Mondo S."/>
            <person name="Pangilinan J."/>
            <person name="Riley R."/>
            <person name="Labutti K."/>
            <person name="Andreopoulos B."/>
            <person name="Lipzen A."/>
            <person name="Chen C."/>
            <person name="Yanf M."/>
            <person name="Daum C."/>
            <person name="Ng V."/>
            <person name="Clum A."/>
            <person name="Steindorff A."/>
            <person name="Ohm R."/>
            <person name="Martin F."/>
            <person name="Silar P."/>
            <person name="Natvig D."/>
            <person name="Lalanne C."/>
            <person name="Gautier V."/>
            <person name="Ament-Velasquez S.L."/>
            <person name="Kruys A."/>
            <person name="Hutchinson M.I."/>
            <person name="Powell A.J."/>
            <person name="Barry K."/>
            <person name="Miller A.N."/>
            <person name="Grigoriev I.V."/>
            <person name="Debuchy R."/>
            <person name="Gladieux P."/>
            <person name="Thoren M.H."/>
            <person name="Johannesson H."/>
        </authorList>
    </citation>
    <scope>NUCLEOTIDE SEQUENCE</scope>
    <source>
        <strain evidence="1">SMH2532-1</strain>
    </source>
</reference>
<organism evidence="1 2">
    <name type="scientific">Cercophora newfieldiana</name>
    <dbReference type="NCBI Taxonomy" id="92897"/>
    <lineage>
        <taxon>Eukaryota</taxon>
        <taxon>Fungi</taxon>
        <taxon>Dikarya</taxon>
        <taxon>Ascomycota</taxon>
        <taxon>Pezizomycotina</taxon>
        <taxon>Sordariomycetes</taxon>
        <taxon>Sordariomycetidae</taxon>
        <taxon>Sordariales</taxon>
        <taxon>Lasiosphaeriaceae</taxon>
        <taxon>Cercophora</taxon>
    </lineage>
</organism>
<proteinExistence type="predicted"/>
<dbReference type="InterPro" id="IPR036291">
    <property type="entry name" value="NAD(P)-bd_dom_sf"/>
</dbReference>
<evidence type="ECO:0008006" key="3">
    <source>
        <dbReference type="Google" id="ProtNLM"/>
    </source>
</evidence>
<accession>A0AA39YDC4</accession>
<dbReference type="PANTHER" id="PTHR43162">
    <property type="match status" value="1"/>
</dbReference>
<dbReference type="SUPFAM" id="SSF51735">
    <property type="entry name" value="NAD(P)-binding Rossmann-fold domains"/>
    <property type="match status" value="1"/>
</dbReference>